<dbReference type="PANTHER" id="PTHR45657:SF26">
    <property type="entry name" value="PHOSPHATIDYLINOSITOL_PHOSPHATIDYLCHOLINE TRANSFER PROTEIN SFH3-LIKE"/>
    <property type="match status" value="1"/>
</dbReference>
<dbReference type="SMART" id="SM00516">
    <property type="entry name" value="SEC14"/>
    <property type="match status" value="1"/>
</dbReference>
<dbReference type="SMART" id="SM01100">
    <property type="entry name" value="CRAL_TRIO_N"/>
    <property type="match status" value="1"/>
</dbReference>
<dbReference type="SUPFAM" id="SSF52087">
    <property type="entry name" value="CRAL/TRIO domain"/>
    <property type="match status" value="1"/>
</dbReference>
<dbReference type="GO" id="GO:0000139">
    <property type="term" value="C:Golgi membrane"/>
    <property type="evidence" value="ECO:0007669"/>
    <property type="project" value="UniProtKB-SubCell"/>
</dbReference>
<dbReference type="Gramene" id="OIT33994">
    <property type="protein sequence ID" value="OIT33994"/>
    <property type="gene ID" value="A4A49_05642"/>
</dbReference>
<keyword evidence="5" id="KW-0175">Coiled coil</keyword>
<dbReference type="AlphaFoldDB" id="A0A314KZ30"/>
<dbReference type="OrthoDB" id="1434354at2759"/>
<sequence>MSGGEGSSFDDGNCDDQLRRRNGIGIFKTVEREPSNGAGNSLVKTITKQNDLGISFTIKEIRGPVELKFVNAFRQVLIKENLLPALHDDNLKLLRFLKARKFDIEKAKCMWTTMLQWRRDFGTDTIIKDFDFHERDKVLQNYPQGYHGTDKEGRPVYIERLGLMNVEKLLEVTTLDRYVKYHVQEFEKSIAFRFPACSVAAKRHIDRSVTILDVEGVSLRNFSKPVREVILRLQKIDNDFYPETLGEMFVINAGPGFRLIWNILKPFLDPETTSKIHVLGNNYKGKLLEIIDECELPDFLGGSCTCENDGGCLMSDKGPWRKLKISLMNCGREAECLDNTAECLDNKVATLDPARLSVGGNQEKMVRCCETYAAETGFECEEGTSSNVSSYICHCPVCEEVSCT</sequence>
<keyword evidence="3" id="KW-0813">Transport</keyword>
<dbReference type="CDD" id="cd00170">
    <property type="entry name" value="SEC14"/>
    <property type="match status" value="1"/>
</dbReference>
<dbReference type="SMR" id="A0A314KZ30"/>
<organism evidence="8 9">
    <name type="scientific">Nicotiana attenuata</name>
    <name type="common">Coyote tobacco</name>
    <dbReference type="NCBI Taxonomy" id="49451"/>
    <lineage>
        <taxon>Eukaryota</taxon>
        <taxon>Viridiplantae</taxon>
        <taxon>Streptophyta</taxon>
        <taxon>Embryophyta</taxon>
        <taxon>Tracheophyta</taxon>
        <taxon>Spermatophyta</taxon>
        <taxon>Magnoliopsida</taxon>
        <taxon>eudicotyledons</taxon>
        <taxon>Gunneridae</taxon>
        <taxon>Pentapetalae</taxon>
        <taxon>asterids</taxon>
        <taxon>lamiids</taxon>
        <taxon>Solanales</taxon>
        <taxon>Solanaceae</taxon>
        <taxon>Nicotianoideae</taxon>
        <taxon>Nicotianeae</taxon>
        <taxon>Nicotiana</taxon>
    </lineage>
</organism>
<evidence type="ECO:0000256" key="2">
    <source>
        <dbReference type="ARBA" id="ARBA00004395"/>
    </source>
</evidence>
<dbReference type="Gene3D" id="1.10.8.20">
    <property type="entry name" value="N-terminal domain of phosphatidylinositol transfer protein sec14p"/>
    <property type="match status" value="1"/>
</dbReference>
<dbReference type="Gene3D" id="3.40.525.10">
    <property type="entry name" value="CRAL-TRIO lipid binding domain"/>
    <property type="match status" value="1"/>
</dbReference>
<evidence type="ECO:0000256" key="4">
    <source>
        <dbReference type="ARBA" id="ARBA00023034"/>
    </source>
</evidence>
<dbReference type="SUPFAM" id="SSF46938">
    <property type="entry name" value="CRAL/TRIO N-terminal domain"/>
    <property type="match status" value="1"/>
</dbReference>
<evidence type="ECO:0000313" key="9">
    <source>
        <dbReference type="Proteomes" id="UP000187609"/>
    </source>
</evidence>
<dbReference type="Pfam" id="PF03765">
    <property type="entry name" value="CRAL_TRIO_N"/>
    <property type="match status" value="1"/>
</dbReference>
<dbReference type="InterPro" id="IPR036865">
    <property type="entry name" value="CRAL-TRIO_dom_sf"/>
</dbReference>
<reference evidence="8" key="1">
    <citation type="submission" date="2016-11" db="EMBL/GenBank/DDBJ databases">
        <title>The genome of Nicotiana attenuata.</title>
        <authorList>
            <person name="Xu S."/>
            <person name="Brockmoeller T."/>
            <person name="Gaquerel E."/>
            <person name="Navarro A."/>
            <person name="Kuhl H."/>
            <person name="Gase K."/>
            <person name="Ling Z."/>
            <person name="Zhou W."/>
            <person name="Kreitzer C."/>
            <person name="Stanke M."/>
            <person name="Tang H."/>
            <person name="Lyons E."/>
            <person name="Pandey P."/>
            <person name="Pandey S.P."/>
            <person name="Timmermann B."/>
            <person name="Baldwin I.T."/>
        </authorList>
    </citation>
    <scope>NUCLEOTIDE SEQUENCE [LARGE SCALE GENOMIC DNA]</scope>
    <source>
        <strain evidence="8">UT</strain>
    </source>
</reference>
<dbReference type="GO" id="GO:0005886">
    <property type="term" value="C:plasma membrane"/>
    <property type="evidence" value="ECO:0007669"/>
    <property type="project" value="UniProtKB-SubCell"/>
</dbReference>
<dbReference type="InterPro" id="IPR001251">
    <property type="entry name" value="CRAL-TRIO_dom"/>
</dbReference>
<protein>
    <submittedName>
        <fullName evidence="8">Phosphatidylinositolphosphatidylcholine transfer protein sfh6</fullName>
    </submittedName>
</protein>
<comment type="caution">
    <text evidence="8">The sequence shown here is derived from an EMBL/GenBank/DDBJ whole genome shotgun (WGS) entry which is preliminary data.</text>
</comment>
<dbReference type="InterPro" id="IPR011074">
    <property type="entry name" value="CRAL/TRIO_N_dom"/>
</dbReference>
<dbReference type="Proteomes" id="UP000187609">
    <property type="component" value="Unassembled WGS sequence"/>
</dbReference>
<keyword evidence="9" id="KW-1185">Reference proteome</keyword>
<dbReference type="PRINTS" id="PR00180">
    <property type="entry name" value="CRETINALDHBP"/>
</dbReference>
<evidence type="ECO:0000259" key="7">
    <source>
        <dbReference type="PROSITE" id="PS50191"/>
    </source>
</evidence>
<keyword evidence="4" id="KW-0333">Golgi apparatus</keyword>
<dbReference type="GeneID" id="109205288"/>
<dbReference type="PROSITE" id="PS50191">
    <property type="entry name" value="CRAL_TRIO"/>
    <property type="match status" value="1"/>
</dbReference>
<dbReference type="Pfam" id="PF00650">
    <property type="entry name" value="CRAL_TRIO"/>
    <property type="match status" value="1"/>
</dbReference>
<dbReference type="KEGG" id="nau:109205288"/>
<evidence type="ECO:0000256" key="1">
    <source>
        <dbReference type="ARBA" id="ARBA00004202"/>
    </source>
</evidence>
<name>A0A314KZ30_NICAT</name>
<dbReference type="InterPro" id="IPR036273">
    <property type="entry name" value="CRAL/TRIO_N_dom_sf"/>
</dbReference>
<dbReference type="InterPro" id="IPR051026">
    <property type="entry name" value="PI/PC_transfer"/>
</dbReference>
<accession>A0A314KZ30</accession>
<evidence type="ECO:0000256" key="6">
    <source>
        <dbReference type="ARBA" id="ARBA00038020"/>
    </source>
</evidence>
<feature type="domain" description="CRAL-TRIO" evidence="7">
    <location>
        <begin position="134"/>
        <end position="308"/>
    </location>
</feature>
<dbReference type="GO" id="GO:0015031">
    <property type="term" value="P:protein transport"/>
    <property type="evidence" value="ECO:0007669"/>
    <property type="project" value="UniProtKB-KW"/>
</dbReference>
<evidence type="ECO:0000256" key="5">
    <source>
        <dbReference type="ARBA" id="ARBA00023054"/>
    </source>
</evidence>
<evidence type="ECO:0000313" key="8">
    <source>
        <dbReference type="EMBL" id="OIT33994.1"/>
    </source>
</evidence>
<dbReference type="FunFam" id="3.40.525.10:FF:000011">
    <property type="entry name" value="SEC14 cytosolic factor"/>
    <property type="match status" value="1"/>
</dbReference>
<evidence type="ECO:0000256" key="3">
    <source>
        <dbReference type="ARBA" id="ARBA00022927"/>
    </source>
</evidence>
<comment type="subcellular location">
    <subcellularLocation>
        <location evidence="1">Cell membrane</location>
        <topology evidence="1">Peripheral membrane protein</topology>
    </subcellularLocation>
    <subcellularLocation>
        <location evidence="2">Golgi apparatus membrane</location>
        <topology evidence="2">Peripheral membrane protein</topology>
    </subcellularLocation>
</comment>
<gene>
    <name evidence="8" type="primary">SFH6_1</name>
    <name evidence="8" type="ORF">A4A49_05642</name>
</gene>
<proteinExistence type="inferred from homology"/>
<dbReference type="PANTHER" id="PTHR45657">
    <property type="entry name" value="CRAL-TRIO DOMAIN-CONTAINING PROTEIN YKL091C-RELATED"/>
    <property type="match status" value="1"/>
</dbReference>
<keyword evidence="3" id="KW-0653">Protein transport</keyword>
<dbReference type="EMBL" id="MJEQ01000787">
    <property type="protein sequence ID" value="OIT33994.1"/>
    <property type="molecule type" value="Genomic_DNA"/>
</dbReference>
<comment type="similarity">
    <text evidence="6">Belongs to the SFH family.</text>
</comment>